<evidence type="ECO:0000313" key="2">
    <source>
        <dbReference type="Proteomes" id="UP001472677"/>
    </source>
</evidence>
<evidence type="ECO:0008006" key="3">
    <source>
        <dbReference type="Google" id="ProtNLM"/>
    </source>
</evidence>
<dbReference type="InterPro" id="IPR001128">
    <property type="entry name" value="Cyt_P450"/>
</dbReference>
<name>A0ABR2DGN8_9ROSI</name>
<dbReference type="Gene3D" id="1.10.630.10">
    <property type="entry name" value="Cytochrome P450"/>
    <property type="match status" value="1"/>
</dbReference>
<dbReference type="Pfam" id="PF00067">
    <property type="entry name" value="p450"/>
    <property type="match status" value="1"/>
</dbReference>
<sequence length="115" mass="12798">MALFFALAAAFAIFWFTWIYLKSKGNPPSPPGPRGLPLVGSLPFLRPDLHTYFAELADTYGPVVKLHLGSKLGILVTSPSAARQVLKDQDIVFANRDDGHGFNRRPRYSLEPLWS</sequence>
<dbReference type="PANTHER" id="PTHR47951">
    <property type="entry name" value="OS08G0547900 PROTEIN"/>
    <property type="match status" value="1"/>
</dbReference>
<dbReference type="InterPro" id="IPR036396">
    <property type="entry name" value="Cyt_P450_sf"/>
</dbReference>
<gene>
    <name evidence="1" type="ORF">V6N12_044231</name>
</gene>
<accession>A0ABR2DGN8</accession>
<reference evidence="1 2" key="1">
    <citation type="journal article" date="2024" name="G3 (Bethesda)">
        <title>Genome assembly of Hibiscus sabdariffa L. provides insights into metabolisms of medicinal natural products.</title>
        <authorList>
            <person name="Kim T."/>
        </authorList>
    </citation>
    <scope>NUCLEOTIDE SEQUENCE [LARGE SCALE GENOMIC DNA]</scope>
    <source>
        <strain evidence="1">TK-2024</strain>
        <tissue evidence="1">Old leaves</tissue>
    </source>
</reference>
<comment type="caution">
    <text evidence="1">The sequence shown here is derived from an EMBL/GenBank/DDBJ whole genome shotgun (WGS) entry which is preliminary data.</text>
</comment>
<dbReference type="SUPFAM" id="SSF48264">
    <property type="entry name" value="Cytochrome P450"/>
    <property type="match status" value="1"/>
</dbReference>
<dbReference type="Proteomes" id="UP001472677">
    <property type="component" value="Unassembled WGS sequence"/>
</dbReference>
<dbReference type="PANTHER" id="PTHR47951:SF3">
    <property type="entry name" value="CYTOCHROME P450, FAMILY 706, SUBFAMILY A, POLYPEPTIDE 4"/>
    <property type="match status" value="1"/>
</dbReference>
<dbReference type="EMBL" id="JBBPBM010000028">
    <property type="protein sequence ID" value="KAK8538093.1"/>
    <property type="molecule type" value="Genomic_DNA"/>
</dbReference>
<proteinExistence type="predicted"/>
<protein>
    <recommendedName>
        <fullName evidence="3">Cytochrome P450</fullName>
    </recommendedName>
</protein>
<keyword evidence="2" id="KW-1185">Reference proteome</keyword>
<organism evidence="1 2">
    <name type="scientific">Hibiscus sabdariffa</name>
    <name type="common">roselle</name>
    <dbReference type="NCBI Taxonomy" id="183260"/>
    <lineage>
        <taxon>Eukaryota</taxon>
        <taxon>Viridiplantae</taxon>
        <taxon>Streptophyta</taxon>
        <taxon>Embryophyta</taxon>
        <taxon>Tracheophyta</taxon>
        <taxon>Spermatophyta</taxon>
        <taxon>Magnoliopsida</taxon>
        <taxon>eudicotyledons</taxon>
        <taxon>Gunneridae</taxon>
        <taxon>Pentapetalae</taxon>
        <taxon>rosids</taxon>
        <taxon>malvids</taxon>
        <taxon>Malvales</taxon>
        <taxon>Malvaceae</taxon>
        <taxon>Malvoideae</taxon>
        <taxon>Hibiscus</taxon>
    </lineage>
</organism>
<evidence type="ECO:0000313" key="1">
    <source>
        <dbReference type="EMBL" id="KAK8538093.1"/>
    </source>
</evidence>